<evidence type="ECO:0000256" key="1">
    <source>
        <dbReference type="ARBA" id="ARBA00001968"/>
    </source>
</evidence>
<dbReference type="Pfam" id="PF13613">
    <property type="entry name" value="HTH_Tnp_4"/>
    <property type="match status" value="1"/>
</dbReference>
<evidence type="ECO:0000256" key="2">
    <source>
        <dbReference type="ARBA" id="ARBA00022723"/>
    </source>
</evidence>
<evidence type="ECO:0000259" key="4">
    <source>
        <dbReference type="Pfam" id="PF13359"/>
    </source>
</evidence>
<dbReference type="AlphaFoldDB" id="A0A9C6X719"/>
<feature type="domain" description="DDE Tnp4" evidence="4">
    <location>
        <begin position="257"/>
        <end position="416"/>
    </location>
</feature>
<dbReference type="Proteomes" id="UP000504606">
    <property type="component" value="Unplaced"/>
</dbReference>
<keyword evidence="2" id="KW-0479">Metal-binding</keyword>
<dbReference type="InterPro" id="IPR027806">
    <property type="entry name" value="HARBI1_dom"/>
</dbReference>
<protein>
    <submittedName>
        <fullName evidence="7">Uncharacterized protein LOC127751221</fullName>
    </submittedName>
</protein>
<evidence type="ECO:0000256" key="3">
    <source>
        <dbReference type="SAM" id="MobiDB-lite"/>
    </source>
</evidence>
<accession>A0A9C6X719</accession>
<comment type="cofactor">
    <cofactor evidence="1">
        <name>a divalent metal cation</name>
        <dbReference type="ChEBI" id="CHEBI:60240"/>
    </cofactor>
</comment>
<evidence type="ECO:0000313" key="7">
    <source>
        <dbReference type="RefSeq" id="XP_052130337.1"/>
    </source>
</evidence>
<feature type="compositionally biased region" description="Polar residues" evidence="3">
    <location>
        <begin position="86"/>
        <end position="98"/>
    </location>
</feature>
<feature type="region of interest" description="Disordered" evidence="3">
    <location>
        <begin position="1"/>
        <end position="107"/>
    </location>
</feature>
<feature type="compositionally biased region" description="Low complexity" evidence="3">
    <location>
        <begin position="66"/>
        <end position="80"/>
    </location>
</feature>
<dbReference type="RefSeq" id="XP_052130337.1">
    <property type="nucleotide sequence ID" value="XM_052274377.1"/>
</dbReference>
<dbReference type="Pfam" id="PF13359">
    <property type="entry name" value="DDE_Tnp_4"/>
    <property type="match status" value="1"/>
</dbReference>
<keyword evidence="6" id="KW-1185">Reference proteome</keyword>
<dbReference type="PANTHER" id="PTHR23080:SF141">
    <property type="entry name" value="TRANSPOSASE HELIX-TURN-HELIX DOMAIN-CONTAINING PROTEIN"/>
    <property type="match status" value="1"/>
</dbReference>
<gene>
    <name evidence="7" type="primary">LOC127751221</name>
</gene>
<dbReference type="InterPro" id="IPR027805">
    <property type="entry name" value="Transposase_HTH_dom"/>
</dbReference>
<proteinExistence type="predicted"/>
<evidence type="ECO:0000313" key="6">
    <source>
        <dbReference type="Proteomes" id="UP000504606"/>
    </source>
</evidence>
<dbReference type="GeneID" id="127751221"/>
<dbReference type="GO" id="GO:0046872">
    <property type="term" value="F:metal ion binding"/>
    <property type="evidence" value="ECO:0007669"/>
    <property type="project" value="UniProtKB-KW"/>
</dbReference>
<feature type="domain" description="Transposase Helix-turn-helix" evidence="5">
    <location>
        <begin position="179"/>
        <end position="227"/>
    </location>
</feature>
<dbReference type="OrthoDB" id="6504129at2759"/>
<sequence length="427" mass="48138">MHVCSNHFERSNYFPTNGPNQKPKLKKNVVPSQNLPVRTHDRCELSPVKRRKQARSDRAAKRAIWSNITSEEANSSNENEAPGDQEQGSETCFENTNTEGDDSWRDVPQVADLAPRDRIKLAEIGIQVGDNLPSLVISIMETDKKLKSTTGLHSVKLLDSLTKCADEIAPDNPCKKLQMSTKSRIVLTMMKIKLSISFSSLAVLFDINIQTCCNYIYDMIAVLSKILKCMIFWPSKEEILMNMPKCFRGFGKTRVVLDCYEIPVGKPKCIVCRVKTYSHYKKGHTAKVSMNITPSGLICLCSVAFGGRASDKVITQNTGVYDKCDPGDGIMVDKGYHIEEECENNMLVLIRPPFLRNNRKFSRAEAVQCAKIARARVHIERVIQRVRCFNILKSRIPWNLVPFIDDLVIIVSALVNLGNPILARNKY</sequence>
<dbReference type="PANTHER" id="PTHR23080">
    <property type="entry name" value="THAP DOMAIN PROTEIN"/>
    <property type="match status" value="1"/>
</dbReference>
<dbReference type="KEGG" id="foc:127751221"/>
<evidence type="ECO:0000259" key="5">
    <source>
        <dbReference type="Pfam" id="PF13613"/>
    </source>
</evidence>
<reference evidence="7" key="1">
    <citation type="submission" date="2025-08" db="UniProtKB">
        <authorList>
            <consortium name="RefSeq"/>
        </authorList>
    </citation>
    <scope>IDENTIFICATION</scope>
    <source>
        <tissue evidence="7">Whole organism</tissue>
    </source>
</reference>
<name>A0A9C6X719_FRAOC</name>
<organism evidence="6 7">
    <name type="scientific">Frankliniella occidentalis</name>
    <name type="common">Western flower thrips</name>
    <name type="synonym">Euthrips occidentalis</name>
    <dbReference type="NCBI Taxonomy" id="133901"/>
    <lineage>
        <taxon>Eukaryota</taxon>
        <taxon>Metazoa</taxon>
        <taxon>Ecdysozoa</taxon>
        <taxon>Arthropoda</taxon>
        <taxon>Hexapoda</taxon>
        <taxon>Insecta</taxon>
        <taxon>Pterygota</taxon>
        <taxon>Neoptera</taxon>
        <taxon>Paraneoptera</taxon>
        <taxon>Thysanoptera</taxon>
        <taxon>Terebrantia</taxon>
        <taxon>Thripoidea</taxon>
        <taxon>Thripidae</taxon>
        <taxon>Frankliniella</taxon>
    </lineage>
</organism>